<sequence>MSRILLKQLNIVERRSLSTLISNKRVLQQPIRSLNMSNSASANRRLTITKNWLSSSQSKNMSTASSTTISGLEAAQAEILPKSNLAVREIILNRPKKLNALNLNMVRAITPELQAWEKSDLAKIILLKSCGGKGFCAGGDVKTVIDLAEAKDPNATKFFEDEYQLDHLIATLDTPYVAIMDGITMGGGVGLSVHAPFRIATEKTLFAMPETAIGFLPEVGGSFFLSRLDGQLGVYLGLTGKRLKATDVLYSGVATHFVPSSRIPALEARLSELDNANHDIVNQAIEEFSAELDNEPGFSLSGESRQVIDRCFKYDTVGEIVAALEKEPETEFTKETLSLLNSMSPTSLKVTLQQIRNGASLSLAQCFKMEYHLVQKFLEGHDFKEGVTATLVTRTKPNWVPNQLSDVDDTKIKQTYFDSPSPLRLELLNSRDFKKYPHRKYMLPSEEDIKRVVTGEAADVGNYALNRQQVLDHLLRERQGKQGLKQKVLEVLDRKTVENKKDGETLKWVY</sequence>
<evidence type="ECO:0000256" key="3">
    <source>
        <dbReference type="ARBA" id="ARBA00011915"/>
    </source>
</evidence>
<dbReference type="GO" id="GO:0006574">
    <property type="term" value="P:L-valine catabolic process"/>
    <property type="evidence" value="ECO:0007669"/>
    <property type="project" value="TreeGrafter"/>
</dbReference>
<gene>
    <name evidence="8" type="ORF">INT46_002420</name>
</gene>
<keyword evidence="4" id="KW-0378">Hydrolase</keyword>
<evidence type="ECO:0000256" key="5">
    <source>
        <dbReference type="ARBA" id="ARBA00023128"/>
    </source>
</evidence>
<dbReference type="CDD" id="cd06558">
    <property type="entry name" value="crotonase-like"/>
    <property type="match status" value="1"/>
</dbReference>
<comment type="catalytic activity">
    <reaction evidence="1">
        <text>3-hydroxy-2-methylpropanoyl-CoA + H2O = 3-hydroxy-2-methylpropanoate + CoA + H(+)</text>
        <dbReference type="Rhea" id="RHEA:20888"/>
        <dbReference type="ChEBI" id="CHEBI:11805"/>
        <dbReference type="ChEBI" id="CHEBI:15377"/>
        <dbReference type="ChEBI" id="CHEBI:15378"/>
        <dbReference type="ChEBI" id="CHEBI:57287"/>
        <dbReference type="ChEBI" id="CHEBI:57340"/>
        <dbReference type="EC" id="3.1.2.4"/>
    </reaction>
</comment>
<evidence type="ECO:0000313" key="8">
    <source>
        <dbReference type="EMBL" id="KAG2190108.1"/>
    </source>
</evidence>
<reference evidence="8" key="1">
    <citation type="submission" date="2020-12" db="EMBL/GenBank/DDBJ databases">
        <title>Metabolic potential, ecology and presence of endohyphal bacteria is reflected in genomic diversity of Mucoromycotina.</title>
        <authorList>
            <person name="Muszewska A."/>
            <person name="Okrasinska A."/>
            <person name="Steczkiewicz K."/>
            <person name="Drgas O."/>
            <person name="Orlowska M."/>
            <person name="Perlinska-Lenart U."/>
            <person name="Aleksandrzak-Piekarczyk T."/>
            <person name="Szatraj K."/>
            <person name="Zielenkiewicz U."/>
            <person name="Pilsyk S."/>
            <person name="Malc E."/>
            <person name="Mieczkowski P."/>
            <person name="Kruszewska J.S."/>
            <person name="Biernat P."/>
            <person name="Pawlowska J."/>
        </authorList>
    </citation>
    <scope>NUCLEOTIDE SEQUENCE</scope>
    <source>
        <strain evidence="8">CBS 226.32</strain>
    </source>
</reference>
<dbReference type="EMBL" id="JAEPRC010001056">
    <property type="protein sequence ID" value="KAG2190108.1"/>
    <property type="molecule type" value="Genomic_DNA"/>
</dbReference>
<dbReference type="InterPro" id="IPR018376">
    <property type="entry name" value="Enoyl-CoA_hyd/isom_CS"/>
</dbReference>
<dbReference type="GO" id="GO:0003860">
    <property type="term" value="F:3-hydroxyisobutyryl-CoA hydrolase activity"/>
    <property type="evidence" value="ECO:0007669"/>
    <property type="project" value="UniProtKB-EC"/>
</dbReference>
<keyword evidence="9" id="KW-1185">Reference proteome</keyword>
<comment type="subcellular location">
    <subcellularLocation>
        <location evidence="2">Mitochondrion</location>
    </subcellularLocation>
</comment>
<evidence type="ECO:0000313" key="9">
    <source>
        <dbReference type="Proteomes" id="UP000650833"/>
    </source>
</evidence>
<dbReference type="EC" id="3.1.2.4" evidence="3"/>
<dbReference type="SUPFAM" id="SSF52096">
    <property type="entry name" value="ClpP/crotonase"/>
    <property type="match status" value="1"/>
</dbReference>
<accession>A0A8H7QEC1</accession>
<organism evidence="8 9">
    <name type="scientific">Mucor plumbeus</name>
    <dbReference type="NCBI Taxonomy" id="97098"/>
    <lineage>
        <taxon>Eukaryota</taxon>
        <taxon>Fungi</taxon>
        <taxon>Fungi incertae sedis</taxon>
        <taxon>Mucoromycota</taxon>
        <taxon>Mucoromycotina</taxon>
        <taxon>Mucoromycetes</taxon>
        <taxon>Mucorales</taxon>
        <taxon>Mucorineae</taxon>
        <taxon>Mucoraceae</taxon>
        <taxon>Mucor</taxon>
    </lineage>
</organism>
<dbReference type="PANTHER" id="PTHR43176:SF3">
    <property type="entry name" value="3-HYDROXYISOBUTYRYL-COA HYDROLASE, MITOCHONDRIAL"/>
    <property type="match status" value="1"/>
</dbReference>
<protein>
    <recommendedName>
        <fullName evidence="3">3-hydroxyisobutyryl-CoA hydrolase</fullName>
        <ecNumber evidence="3">3.1.2.4</ecNumber>
    </recommendedName>
    <alternativeName>
        <fullName evidence="6">3-hydroxyisobutyryl-coenzyme A hydrolase</fullName>
    </alternativeName>
</protein>
<comment type="caution">
    <text evidence="8">The sequence shown here is derived from an EMBL/GenBank/DDBJ whole genome shotgun (WGS) entry which is preliminary data.</text>
</comment>
<dbReference type="GO" id="GO:0005739">
    <property type="term" value="C:mitochondrion"/>
    <property type="evidence" value="ECO:0007669"/>
    <property type="project" value="UniProtKB-SubCell"/>
</dbReference>
<dbReference type="PANTHER" id="PTHR43176">
    <property type="entry name" value="3-HYDROXYISOBUTYRYL-COA HYDROLASE-RELATED"/>
    <property type="match status" value="1"/>
</dbReference>
<dbReference type="FunFam" id="3.90.226.10:FF:000026">
    <property type="entry name" value="3-hydroxyisobutyryl-CoA hydrolase, mitochondrial"/>
    <property type="match status" value="1"/>
</dbReference>
<dbReference type="PROSITE" id="PS00166">
    <property type="entry name" value="ENOYL_COA_HYDRATASE"/>
    <property type="match status" value="1"/>
</dbReference>
<evidence type="ECO:0000256" key="2">
    <source>
        <dbReference type="ARBA" id="ARBA00004173"/>
    </source>
</evidence>
<evidence type="ECO:0000256" key="4">
    <source>
        <dbReference type="ARBA" id="ARBA00022801"/>
    </source>
</evidence>
<proteinExistence type="predicted"/>
<dbReference type="Proteomes" id="UP000650833">
    <property type="component" value="Unassembled WGS sequence"/>
</dbReference>
<evidence type="ECO:0000259" key="7">
    <source>
        <dbReference type="Pfam" id="PF16113"/>
    </source>
</evidence>
<evidence type="ECO:0000256" key="6">
    <source>
        <dbReference type="ARBA" id="ARBA00031181"/>
    </source>
</evidence>
<keyword evidence="5" id="KW-0496">Mitochondrion</keyword>
<dbReference type="OrthoDB" id="1737613at2759"/>
<evidence type="ECO:0000256" key="1">
    <source>
        <dbReference type="ARBA" id="ARBA00001709"/>
    </source>
</evidence>
<name>A0A8H7QEC1_9FUNG</name>
<feature type="domain" description="Enoyl-CoA hydratase/isomerase" evidence="7">
    <location>
        <begin position="88"/>
        <end position="414"/>
    </location>
</feature>
<dbReference type="InterPro" id="IPR029045">
    <property type="entry name" value="ClpP/crotonase-like_dom_sf"/>
</dbReference>
<dbReference type="NCBIfam" id="NF004127">
    <property type="entry name" value="PRK05617.1"/>
    <property type="match status" value="1"/>
</dbReference>
<dbReference type="Gene3D" id="3.90.226.10">
    <property type="entry name" value="2-enoyl-CoA Hydratase, Chain A, domain 1"/>
    <property type="match status" value="1"/>
</dbReference>
<dbReference type="InterPro" id="IPR045004">
    <property type="entry name" value="ECH_dom"/>
</dbReference>
<dbReference type="Pfam" id="PF16113">
    <property type="entry name" value="ECH_2"/>
    <property type="match status" value="1"/>
</dbReference>
<dbReference type="InterPro" id="IPR032259">
    <property type="entry name" value="HIBYL-CoA-H"/>
</dbReference>
<dbReference type="AlphaFoldDB" id="A0A8H7QEC1"/>